<dbReference type="SUPFAM" id="SSF55083">
    <property type="entry name" value="6-hydroxymethyl-7,8-dihydropterin pyrophosphokinase, HPPK"/>
    <property type="match status" value="1"/>
</dbReference>
<dbReference type="EC" id="2.7.6.3" evidence="8"/>
<keyword evidence="6" id="KW-0067">ATP-binding</keyword>
<dbReference type="EMBL" id="JAVRHY010000009">
    <property type="protein sequence ID" value="MDT0618937.1"/>
    <property type="molecule type" value="Genomic_DNA"/>
</dbReference>
<keyword evidence="7 8" id="KW-0289">Folate biosynthesis</keyword>
<dbReference type="CDD" id="cd00534">
    <property type="entry name" value="DHNA_DHNTPE"/>
    <property type="match status" value="1"/>
</dbReference>
<organism evidence="10 11">
    <name type="scientific">Spectribacter acetivorans</name>
    <dbReference type="NCBI Taxonomy" id="3075603"/>
    <lineage>
        <taxon>Bacteria</taxon>
        <taxon>Pseudomonadati</taxon>
        <taxon>Pseudomonadota</taxon>
        <taxon>Gammaproteobacteria</taxon>
        <taxon>Salinisphaerales</taxon>
        <taxon>Salinisphaeraceae</taxon>
        <taxon>Spectribacter</taxon>
    </lineage>
</organism>
<protein>
    <recommendedName>
        <fullName evidence="8">Bifunctional folate synthesis protein</fullName>
    </recommendedName>
    <domain>
        <recommendedName>
            <fullName evidence="8">Dihydroneopterin aldolase</fullName>
            <shortName evidence="8">DHNA</shortName>
            <ecNumber evidence="8">4.1.2.25</ecNumber>
        </recommendedName>
        <alternativeName>
            <fullName evidence="8">7,8-dihydroneopterin aldolase</fullName>
        </alternativeName>
    </domain>
    <domain>
        <recommendedName>
            <fullName evidence="8">2-amino-4-hydroxy-6-hydroxymethyldihydropteridine pyrophosphokinase</fullName>
            <ecNumber evidence="8">2.7.6.3</ecNumber>
        </recommendedName>
        <alternativeName>
            <fullName evidence="8">6-hydroxymethyl-7,8-dihydropterin pyrophosphokinase</fullName>
            <shortName evidence="8">PPPK</shortName>
        </alternativeName>
        <alternativeName>
            <fullName evidence="8">7,8-dihydro-6-hydroxymethylpterin pyrophosphokinase</fullName>
            <shortName evidence="8">HPPK</shortName>
        </alternativeName>
    </domain>
</protein>
<dbReference type="EC" id="4.1.2.25" evidence="8"/>
<dbReference type="PANTHER" id="PTHR43071:SF2">
    <property type="entry name" value="2-AMINO-4-HYDROXY-6-HYDROXYMETHYLDIHYDROPTERIDINE PYROPHOSPHOKINASE"/>
    <property type="match status" value="1"/>
</dbReference>
<dbReference type="NCBIfam" id="TIGR01498">
    <property type="entry name" value="folK"/>
    <property type="match status" value="1"/>
</dbReference>
<evidence type="ECO:0000256" key="5">
    <source>
        <dbReference type="ARBA" id="ARBA00022777"/>
    </source>
</evidence>
<reference evidence="10 11" key="1">
    <citation type="submission" date="2023-09" db="EMBL/GenBank/DDBJ databases">
        <authorList>
            <person name="Rey-Velasco X."/>
        </authorList>
    </citation>
    <scope>NUCLEOTIDE SEQUENCE [LARGE SCALE GENOMIC DNA]</scope>
    <source>
        <strain evidence="10 11">P385</strain>
    </source>
</reference>
<gene>
    <name evidence="10" type="primary">folB</name>
    <name evidence="10" type="ORF">RM531_10665</name>
</gene>
<comment type="caution">
    <text evidence="10">The sequence shown here is derived from an EMBL/GenBank/DDBJ whole genome shotgun (WGS) entry which is preliminary data.</text>
</comment>
<evidence type="ECO:0000259" key="9">
    <source>
        <dbReference type="SMART" id="SM00905"/>
    </source>
</evidence>
<keyword evidence="5" id="KW-0418">Kinase</keyword>
<dbReference type="NCBIfam" id="TIGR00525">
    <property type="entry name" value="folB"/>
    <property type="match status" value="1"/>
</dbReference>
<evidence type="ECO:0000256" key="1">
    <source>
        <dbReference type="ARBA" id="ARBA00005051"/>
    </source>
</evidence>
<comment type="catalytic activity">
    <reaction evidence="8">
        <text>7,8-dihydroneopterin = 6-hydroxymethyl-7,8-dihydropterin + glycolaldehyde</text>
        <dbReference type="Rhea" id="RHEA:10540"/>
        <dbReference type="ChEBI" id="CHEBI:17001"/>
        <dbReference type="ChEBI" id="CHEBI:17071"/>
        <dbReference type="ChEBI" id="CHEBI:44841"/>
        <dbReference type="EC" id="4.1.2.25"/>
    </reaction>
</comment>
<dbReference type="SMART" id="SM00905">
    <property type="entry name" value="FolB"/>
    <property type="match status" value="1"/>
</dbReference>
<evidence type="ECO:0000256" key="7">
    <source>
        <dbReference type="ARBA" id="ARBA00022909"/>
    </source>
</evidence>
<comment type="pathway">
    <text evidence="1">Cofactor biosynthesis; tetrahydrofolate biosynthesis; 2-amino-4-hydroxy-6-hydroxymethyl-7,8-dihydropteridine diphosphate from 7,8-dihydroneopterin triphosphate: step 4/4.</text>
</comment>
<comment type="similarity">
    <text evidence="2">In the N-terminal section; belongs to the DHNA family.</text>
</comment>
<evidence type="ECO:0000256" key="8">
    <source>
        <dbReference type="RuleBase" id="RU362079"/>
    </source>
</evidence>
<feature type="domain" description="Dihydroneopterin aldolase/epimerase" evidence="9">
    <location>
        <begin position="4"/>
        <end position="114"/>
    </location>
</feature>
<dbReference type="Proteomes" id="UP001259982">
    <property type="component" value="Unassembled WGS sequence"/>
</dbReference>
<evidence type="ECO:0000256" key="6">
    <source>
        <dbReference type="ARBA" id="ARBA00022840"/>
    </source>
</evidence>
<keyword evidence="3" id="KW-0808">Transferase</keyword>
<evidence type="ECO:0000313" key="10">
    <source>
        <dbReference type="EMBL" id="MDT0618937.1"/>
    </source>
</evidence>
<dbReference type="InterPro" id="IPR006156">
    <property type="entry name" value="Dihydroneopterin_aldolase"/>
</dbReference>
<keyword evidence="11" id="KW-1185">Reference proteome</keyword>
<proteinExistence type="inferred from homology"/>
<dbReference type="InterPro" id="IPR035907">
    <property type="entry name" value="Hppk_sf"/>
</dbReference>
<evidence type="ECO:0000313" key="11">
    <source>
        <dbReference type="Proteomes" id="UP001259982"/>
    </source>
</evidence>
<dbReference type="InterPro" id="IPR000550">
    <property type="entry name" value="Hppk"/>
</dbReference>
<dbReference type="GO" id="GO:0004150">
    <property type="term" value="F:dihydroneopterin aldolase activity"/>
    <property type="evidence" value="ECO:0007669"/>
    <property type="project" value="UniProtKB-EC"/>
</dbReference>
<dbReference type="Pfam" id="PF02152">
    <property type="entry name" value="FolB"/>
    <property type="match status" value="1"/>
</dbReference>
<dbReference type="Pfam" id="PF01288">
    <property type="entry name" value="HPPK"/>
    <property type="match status" value="1"/>
</dbReference>
<dbReference type="SUPFAM" id="SSF55620">
    <property type="entry name" value="Tetrahydrobiopterin biosynthesis enzymes-like"/>
    <property type="match status" value="1"/>
</dbReference>
<sequence length="293" mass="32856">MDTIYIEDLRIDTVIGLYDWERRIRQTVRFDLDMAFDITAAAATDDVDRTLNYKAVAKRVIAYVEAAEFELVETLAERVAALILDEFPVQQVRLRLNKAFALRGARGVGVDIRRQRHPSPAAERAFVGVGSNIEPSNYIPQAVRLMRERFGALNVSPAYTCPAVGFDGPPFVNLVVAFVATDEPATIAEALREIENACGRLREERTRSRTMDLDLLLVGDRIDEKRRLPRDDIRRYAFTLKPLADIAPDARHPVDGRRYDELWQTFDDRDQPLAVADAALGEAIAAAAGMTPD</sequence>
<dbReference type="RefSeq" id="WP_311659209.1">
    <property type="nucleotide sequence ID" value="NZ_JAVRHY010000009.1"/>
</dbReference>
<name>A0ABU3B8Y4_9GAMM</name>
<dbReference type="NCBIfam" id="TIGR00526">
    <property type="entry name" value="folB_dom"/>
    <property type="match status" value="1"/>
</dbReference>
<comment type="pathway">
    <text evidence="8">Cofactor biosynthesis; tetrahydrofolate biosynthesis; 2-amino-4-hydroxy-6-hydroxymethyl-7,8-dihydropteridine diphosphate from 7,8-dihydroneopterin triphosphate: step 3/4.</text>
</comment>
<dbReference type="InterPro" id="IPR006157">
    <property type="entry name" value="FolB_dom"/>
</dbReference>
<dbReference type="PANTHER" id="PTHR43071">
    <property type="entry name" value="2-AMINO-4-HYDROXY-6-HYDROXYMETHYLDIHYDROPTERIDINE PYROPHOSPHOKINASE"/>
    <property type="match status" value="1"/>
</dbReference>
<keyword evidence="4" id="KW-0547">Nucleotide-binding</keyword>
<evidence type="ECO:0000256" key="3">
    <source>
        <dbReference type="ARBA" id="ARBA00022679"/>
    </source>
</evidence>
<evidence type="ECO:0000256" key="4">
    <source>
        <dbReference type="ARBA" id="ARBA00022741"/>
    </source>
</evidence>
<comment type="function">
    <text evidence="8">Catalyzes the conversion of 7,8-dihydroneopterin to 6-hydroxymethyl-7,8-dihydropterin.</text>
</comment>
<keyword evidence="8 10" id="KW-0456">Lyase</keyword>
<dbReference type="InterPro" id="IPR043133">
    <property type="entry name" value="GTP-CH-I_C/QueF"/>
</dbReference>
<accession>A0ABU3B8Y4</accession>
<dbReference type="Gene3D" id="3.30.70.560">
    <property type="entry name" value="7,8-Dihydro-6-hydroxymethylpterin-pyrophosphokinase HPPK"/>
    <property type="match status" value="1"/>
</dbReference>
<dbReference type="Gene3D" id="3.30.1130.10">
    <property type="match status" value="1"/>
</dbReference>
<evidence type="ECO:0000256" key="2">
    <source>
        <dbReference type="ARBA" id="ARBA00009640"/>
    </source>
</evidence>
<comment type="similarity">
    <text evidence="8">Belongs to the DHNA family.</text>
</comment>